<proteinExistence type="predicted"/>
<dbReference type="AlphaFoldDB" id="A0A922D1Q7"/>
<organism evidence="1 2">
    <name type="scientific">Manduca sexta</name>
    <name type="common">Tobacco hawkmoth</name>
    <name type="synonym">Tobacco hornworm</name>
    <dbReference type="NCBI Taxonomy" id="7130"/>
    <lineage>
        <taxon>Eukaryota</taxon>
        <taxon>Metazoa</taxon>
        <taxon>Ecdysozoa</taxon>
        <taxon>Arthropoda</taxon>
        <taxon>Hexapoda</taxon>
        <taxon>Insecta</taxon>
        <taxon>Pterygota</taxon>
        <taxon>Neoptera</taxon>
        <taxon>Endopterygota</taxon>
        <taxon>Lepidoptera</taxon>
        <taxon>Glossata</taxon>
        <taxon>Ditrysia</taxon>
        <taxon>Bombycoidea</taxon>
        <taxon>Sphingidae</taxon>
        <taxon>Sphinginae</taxon>
        <taxon>Sphingini</taxon>
        <taxon>Manduca</taxon>
    </lineage>
</organism>
<evidence type="ECO:0000313" key="2">
    <source>
        <dbReference type="Proteomes" id="UP000791440"/>
    </source>
</evidence>
<keyword evidence="2" id="KW-1185">Reference proteome</keyword>
<sequence length="78" mass="8863">MCRGGGEKVCGFDAKAAMLAVFEDLCTLYTANCKKFGVFQEVDMVVCKMQKSYEAQYVNDTFEFVHYNDKLLLRDLTA</sequence>
<gene>
    <name evidence="1" type="ORF">O3G_MSEX015296</name>
</gene>
<accession>A0A922D1Q7</accession>
<reference evidence="1" key="1">
    <citation type="journal article" date="2016" name="Insect Biochem. Mol. Biol.">
        <title>Multifaceted biological insights from a draft genome sequence of the tobacco hornworm moth, Manduca sexta.</title>
        <authorList>
            <person name="Kanost M.R."/>
            <person name="Arrese E.L."/>
            <person name="Cao X."/>
            <person name="Chen Y.R."/>
            <person name="Chellapilla S."/>
            <person name="Goldsmith M.R."/>
            <person name="Grosse-Wilde E."/>
            <person name="Heckel D.G."/>
            <person name="Herndon N."/>
            <person name="Jiang H."/>
            <person name="Papanicolaou A."/>
            <person name="Qu J."/>
            <person name="Soulages J.L."/>
            <person name="Vogel H."/>
            <person name="Walters J."/>
            <person name="Waterhouse R.M."/>
            <person name="Ahn S.J."/>
            <person name="Almeida F.C."/>
            <person name="An C."/>
            <person name="Aqrawi P."/>
            <person name="Bretschneider A."/>
            <person name="Bryant W.B."/>
            <person name="Bucks S."/>
            <person name="Chao H."/>
            <person name="Chevignon G."/>
            <person name="Christen J.M."/>
            <person name="Clarke D.F."/>
            <person name="Dittmer N.T."/>
            <person name="Ferguson L.C.F."/>
            <person name="Garavelou S."/>
            <person name="Gordon K.H.J."/>
            <person name="Gunaratna R.T."/>
            <person name="Han Y."/>
            <person name="Hauser F."/>
            <person name="He Y."/>
            <person name="Heidel-Fischer H."/>
            <person name="Hirsh A."/>
            <person name="Hu Y."/>
            <person name="Jiang H."/>
            <person name="Kalra D."/>
            <person name="Klinner C."/>
            <person name="Konig C."/>
            <person name="Kovar C."/>
            <person name="Kroll A.R."/>
            <person name="Kuwar S.S."/>
            <person name="Lee S.L."/>
            <person name="Lehman R."/>
            <person name="Li K."/>
            <person name="Li Z."/>
            <person name="Liang H."/>
            <person name="Lovelace S."/>
            <person name="Lu Z."/>
            <person name="Mansfield J.H."/>
            <person name="McCulloch K.J."/>
            <person name="Mathew T."/>
            <person name="Morton B."/>
            <person name="Muzny D.M."/>
            <person name="Neunemann D."/>
            <person name="Ongeri F."/>
            <person name="Pauchet Y."/>
            <person name="Pu L.L."/>
            <person name="Pyrousis I."/>
            <person name="Rao X.J."/>
            <person name="Redding A."/>
            <person name="Roesel C."/>
            <person name="Sanchez-Gracia A."/>
            <person name="Schaack S."/>
            <person name="Shukla A."/>
            <person name="Tetreau G."/>
            <person name="Wang Y."/>
            <person name="Xiong G.H."/>
            <person name="Traut W."/>
            <person name="Walsh T.K."/>
            <person name="Worley K.C."/>
            <person name="Wu D."/>
            <person name="Wu W."/>
            <person name="Wu Y.Q."/>
            <person name="Zhang X."/>
            <person name="Zou Z."/>
            <person name="Zucker H."/>
            <person name="Briscoe A.D."/>
            <person name="Burmester T."/>
            <person name="Clem R.J."/>
            <person name="Feyereisen R."/>
            <person name="Grimmelikhuijzen C.J.P."/>
            <person name="Hamodrakas S.J."/>
            <person name="Hansson B.S."/>
            <person name="Huguet E."/>
            <person name="Jermiin L.S."/>
            <person name="Lan Q."/>
            <person name="Lehman H.K."/>
            <person name="Lorenzen M."/>
            <person name="Merzendorfer H."/>
            <person name="Michalopoulos I."/>
            <person name="Morton D.B."/>
            <person name="Muthukrishnan S."/>
            <person name="Oakeshott J.G."/>
            <person name="Palmer W."/>
            <person name="Park Y."/>
            <person name="Passarelli A.L."/>
            <person name="Rozas J."/>
            <person name="Schwartz L.M."/>
            <person name="Smith W."/>
            <person name="Southgate A."/>
            <person name="Vilcinskas A."/>
            <person name="Vogt R."/>
            <person name="Wang P."/>
            <person name="Werren J."/>
            <person name="Yu X.Q."/>
            <person name="Zhou J.J."/>
            <person name="Brown S.J."/>
            <person name="Scherer S.E."/>
            <person name="Richards S."/>
            <person name="Blissard G.W."/>
        </authorList>
    </citation>
    <scope>NUCLEOTIDE SEQUENCE</scope>
</reference>
<protein>
    <submittedName>
        <fullName evidence="1">Uncharacterized protein</fullName>
    </submittedName>
</protein>
<reference evidence="1" key="2">
    <citation type="submission" date="2020-12" db="EMBL/GenBank/DDBJ databases">
        <authorList>
            <person name="Kanost M."/>
        </authorList>
    </citation>
    <scope>NUCLEOTIDE SEQUENCE</scope>
</reference>
<comment type="caution">
    <text evidence="1">The sequence shown here is derived from an EMBL/GenBank/DDBJ whole genome shotgun (WGS) entry which is preliminary data.</text>
</comment>
<evidence type="ECO:0000313" key="1">
    <source>
        <dbReference type="EMBL" id="KAG6465652.1"/>
    </source>
</evidence>
<dbReference type="Proteomes" id="UP000791440">
    <property type="component" value="Unassembled WGS sequence"/>
</dbReference>
<name>A0A922D1Q7_MANSE</name>
<dbReference type="EMBL" id="JH669635">
    <property type="protein sequence ID" value="KAG6465652.1"/>
    <property type="molecule type" value="Genomic_DNA"/>
</dbReference>